<proteinExistence type="predicted"/>
<sequence>MYTNVSNLTFGMVHPLYVPEETKDNFKGQWDKSYASIGNTQSDAKLQITTGIMNVLDVALSYPYRKTELRHFQRSYSPSPKPPELSEPELALDKKPKIRFPGIRKLVEDRDMQLLYLPSYSLDLNLIEKAFSAVKAWLRNNCDYVLGETEGPGCYPYALIWEAVYEVITPKKARGWFRDSKYII</sequence>
<keyword evidence="3" id="KW-1185">Reference proteome</keyword>
<organism evidence="3">
    <name type="scientific">Serpula lacrymans var. lacrymans (strain S7.3)</name>
    <name type="common">Dry rot fungus</name>
    <dbReference type="NCBI Taxonomy" id="936435"/>
    <lineage>
        <taxon>Eukaryota</taxon>
        <taxon>Fungi</taxon>
        <taxon>Dikarya</taxon>
        <taxon>Basidiomycota</taxon>
        <taxon>Agaricomycotina</taxon>
        <taxon>Agaricomycetes</taxon>
        <taxon>Agaricomycetidae</taxon>
        <taxon>Boletales</taxon>
        <taxon>Coniophorineae</taxon>
        <taxon>Serpulaceae</taxon>
        <taxon>Serpula</taxon>
    </lineage>
</organism>
<name>F8PHI2_SERL3</name>
<dbReference type="STRING" id="936435.F8PHI2"/>
<dbReference type="InterPro" id="IPR038717">
    <property type="entry name" value="Tc1-like_DDE_dom"/>
</dbReference>
<dbReference type="EMBL" id="GL945474">
    <property type="protein sequence ID" value="EGO04514.1"/>
    <property type="molecule type" value="Genomic_DNA"/>
</dbReference>
<dbReference type="Gene3D" id="3.30.420.10">
    <property type="entry name" value="Ribonuclease H-like superfamily/Ribonuclease H"/>
    <property type="match status" value="1"/>
</dbReference>
<reference evidence="3" key="1">
    <citation type="journal article" date="2011" name="Science">
        <title>The plant cell wall-decomposing machinery underlies the functional diversity of forest fungi.</title>
        <authorList>
            <person name="Eastwood D.C."/>
            <person name="Floudas D."/>
            <person name="Binder M."/>
            <person name="Majcherczyk A."/>
            <person name="Schneider P."/>
            <person name="Aerts A."/>
            <person name="Asiegbu F.O."/>
            <person name="Baker S.E."/>
            <person name="Barry K."/>
            <person name="Bendiksby M."/>
            <person name="Blumentritt M."/>
            <person name="Coutinho P.M."/>
            <person name="Cullen D."/>
            <person name="de Vries R.P."/>
            <person name="Gathman A."/>
            <person name="Goodell B."/>
            <person name="Henrissat B."/>
            <person name="Ihrmark K."/>
            <person name="Kauserud H."/>
            <person name="Kohler A."/>
            <person name="LaButti K."/>
            <person name="Lapidus A."/>
            <person name="Lavin J.L."/>
            <person name="Lee Y.-H."/>
            <person name="Lindquist E."/>
            <person name="Lilly W."/>
            <person name="Lucas S."/>
            <person name="Morin E."/>
            <person name="Murat C."/>
            <person name="Oguiza J.A."/>
            <person name="Park J."/>
            <person name="Pisabarro A.G."/>
            <person name="Riley R."/>
            <person name="Rosling A."/>
            <person name="Salamov A."/>
            <person name="Schmidt O."/>
            <person name="Schmutz J."/>
            <person name="Skrede I."/>
            <person name="Stenlid J."/>
            <person name="Wiebenga A."/>
            <person name="Xie X."/>
            <person name="Kuees U."/>
            <person name="Hibbett D.S."/>
            <person name="Hoffmeister D."/>
            <person name="Hoegberg N."/>
            <person name="Martin F."/>
            <person name="Grigoriev I.V."/>
            <person name="Watkinson S.C."/>
        </authorList>
    </citation>
    <scope>NUCLEOTIDE SEQUENCE [LARGE SCALE GENOMIC DNA]</scope>
    <source>
        <strain evidence="3">strain S7.3</strain>
    </source>
</reference>
<feature type="domain" description="Tc1-like transposase DDE" evidence="1">
    <location>
        <begin position="83"/>
        <end position="141"/>
    </location>
</feature>
<protein>
    <recommendedName>
        <fullName evidence="1">Tc1-like transposase DDE domain-containing protein</fullName>
    </recommendedName>
</protein>
<evidence type="ECO:0000313" key="2">
    <source>
        <dbReference type="EMBL" id="EGO04514.1"/>
    </source>
</evidence>
<accession>F8PHI2</accession>
<dbReference type="GO" id="GO:0003676">
    <property type="term" value="F:nucleic acid binding"/>
    <property type="evidence" value="ECO:0007669"/>
    <property type="project" value="InterPro"/>
</dbReference>
<dbReference type="Proteomes" id="UP000008063">
    <property type="component" value="Unassembled WGS sequence"/>
</dbReference>
<dbReference type="OrthoDB" id="2266637at2759"/>
<dbReference type="InParanoid" id="F8PHI2"/>
<gene>
    <name evidence="2" type="ORF">SERLA73DRAFT_148988</name>
</gene>
<dbReference type="HOGENOM" id="CLU_1469060_0_0_1"/>
<evidence type="ECO:0000313" key="3">
    <source>
        <dbReference type="Proteomes" id="UP000008063"/>
    </source>
</evidence>
<dbReference type="InterPro" id="IPR036397">
    <property type="entry name" value="RNaseH_sf"/>
</dbReference>
<dbReference type="Pfam" id="PF13358">
    <property type="entry name" value="DDE_3"/>
    <property type="match status" value="1"/>
</dbReference>
<evidence type="ECO:0000259" key="1">
    <source>
        <dbReference type="Pfam" id="PF13358"/>
    </source>
</evidence>
<dbReference type="AlphaFoldDB" id="F8PHI2"/>